<dbReference type="PROSITE" id="PS51755">
    <property type="entry name" value="OMPR_PHOB"/>
    <property type="match status" value="1"/>
</dbReference>
<dbReference type="InterPro" id="IPR001867">
    <property type="entry name" value="OmpR/PhoB-type_DNA-bd"/>
</dbReference>
<proteinExistence type="predicted"/>
<name>A0A212QMZ0_RHOAC</name>
<evidence type="ECO:0000256" key="3">
    <source>
        <dbReference type="PROSITE-ProRule" id="PRU01091"/>
    </source>
</evidence>
<dbReference type="CDD" id="cd17624">
    <property type="entry name" value="REC_OmpR_PmrA-like"/>
    <property type="match status" value="1"/>
</dbReference>
<dbReference type="OrthoDB" id="9802426at2"/>
<evidence type="ECO:0000256" key="1">
    <source>
        <dbReference type="ARBA" id="ARBA00023125"/>
    </source>
</evidence>
<dbReference type="InterPro" id="IPR001789">
    <property type="entry name" value="Sig_transdc_resp-reg_receiver"/>
</dbReference>
<keyword evidence="7" id="KW-1185">Reference proteome</keyword>
<dbReference type="Gene3D" id="6.10.250.690">
    <property type="match status" value="1"/>
</dbReference>
<dbReference type="RefSeq" id="WP_088519532.1">
    <property type="nucleotide sequence ID" value="NZ_FYDG01000001.1"/>
</dbReference>
<dbReference type="CDD" id="cd00383">
    <property type="entry name" value="trans_reg_C"/>
    <property type="match status" value="1"/>
</dbReference>
<protein>
    <submittedName>
        <fullName evidence="6">Two-component system, OmpR family, response regulator TctD</fullName>
    </submittedName>
</protein>
<dbReference type="AlphaFoldDB" id="A0A212QMZ0"/>
<dbReference type="InterPro" id="IPR011006">
    <property type="entry name" value="CheY-like_superfamily"/>
</dbReference>
<gene>
    <name evidence="6" type="ORF">SAMN06265338_101903</name>
</gene>
<organism evidence="6 7">
    <name type="scientific">Rhodoblastus acidophilus</name>
    <name type="common">Rhodopseudomonas acidophila</name>
    <dbReference type="NCBI Taxonomy" id="1074"/>
    <lineage>
        <taxon>Bacteria</taxon>
        <taxon>Pseudomonadati</taxon>
        <taxon>Pseudomonadota</taxon>
        <taxon>Alphaproteobacteria</taxon>
        <taxon>Hyphomicrobiales</taxon>
        <taxon>Rhodoblastaceae</taxon>
        <taxon>Rhodoblastus</taxon>
    </lineage>
</organism>
<feature type="domain" description="Response regulatory" evidence="4">
    <location>
        <begin position="2"/>
        <end position="116"/>
    </location>
</feature>
<feature type="modified residue" description="4-aspartylphosphate" evidence="2">
    <location>
        <position position="51"/>
    </location>
</feature>
<dbReference type="GO" id="GO:0005829">
    <property type="term" value="C:cytosol"/>
    <property type="evidence" value="ECO:0007669"/>
    <property type="project" value="TreeGrafter"/>
</dbReference>
<keyword evidence="2" id="KW-0597">Phosphoprotein</keyword>
<feature type="DNA-binding region" description="OmpR/PhoB-type" evidence="3">
    <location>
        <begin position="124"/>
        <end position="222"/>
    </location>
</feature>
<dbReference type="GO" id="GO:0000156">
    <property type="term" value="F:phosphorelay response regulator activity"/>
    <property type="evidence" value="ECO:0007669"/>
    <property type="project" value="TreeGrafter"/>
</dbReference>
<dbReference type="Gene3D" id="3.40.50.2300">
    <property type="match status" value="1"/>
</dbReference>
<dbReference type="Pfam" id="PF00486">
    <property type="entry name" value="Trans_reg_C"/>
    <property type="match status" value="1"/>
</dbReference>
<dbReference type="Proteomes" id="UP000198418">
    <property type="component" value="Unassembled WGS sequence"/>
</dbReference>
<dbReference type="PANTHER" id="PTHR48111:SF36">
    <property type="entry name" value="TRANSCRIPTIONAL REGULATORY PROTEIN CUTR"/>
    <property type="match status" value="1"/>
</dbReference>
<dbReference type="SMART" id="SM00862">
    <property type="entry name" value="Trans_reg_C"/>
    <property type="match status" value="1"/>
</dbReference>
<dbReference type="EMBL" id="FYDG01000001">
    <property type="protein sequence ID" value="SNB60737.1"/>
    <property type="molecule type" value="Genomic_DNA"/>
</dbReference>
<accession>A0A212QMZ0</accession>
<dbReference type="PANTHER" id="PTHR48111">
    <property type="entry name" value="REGULATOR OF RPOS"/>
    <property type="match status" value="1"/>
</dbReference>
<dbReference type="SMART" id="SM00448">
    <property type="entry name" value="REC"/>
    <property type="match status" value="1"/>
</dbReference>
<evidence type="ECO:0000313" key="6">
    <source>
        <dbReference type="EMBL" id="SNB60737.1"/>
    </source>
</evidence>
<dbReference type="Pfam" id="PF00072">
    <property type="entry name" value="Response_reg"/>
    <property type="match status" value="1"/>
</dbReference>
<sequence length="226" mass="24786">MRLLLIEDNSRLRELLTERVHDAGWRIDAFGTAGEGEEAIATTPFDLLLIDLGLPDGDGLDLIRDARRQGVKTPILALTARGAVDERIAGLDAGADDYLVKPFDPREFLARCRALLRRAPDSAPAVLEAGRLRYDPASGVLSCDDAELSLTPRERAIVEVLMRDVGRVTPKRKLEHALSEFGDEFSTNALDLAMSRLRKKLDGLPTGAAIETIRGVGYLMREVEPS</sequence>
<dbReference type="GO" id="GO:0006355">
    <property type="term" value="P:regulation of DNA-templated transcription"/>
    <property type="evidence" value="ECO:0007669"/>
    <property type="project" value="InterPro"/>
</dbReference>
<evidence type="ECO:0000259" key="4">
    <source>
        <dbReference type="PROSITE" id="PS50110"/>
    </source>
</evidence>
<reference evidence="7" key="1">
    <citation type="submission" date="2017-06" db="EMBL/GenBank/DDBJ databases">
        <authorList>
            <person name="Varghese N."/>
            <person name="Submissions S."/>
        </authorList>
    </citation>
    <scope>NUCLEOTIDE SEQUENCE [LARGE SCALE GENOMIC DNA]</scope>
    <source>
        <strain evidence="7">DSM 137</strain>
    </source>
</reference>
<dbReference type="PROSITE" id="PS50110">
    <property type="entry name" value="RESPONSE_REGULATORY"/>
    <property type="match status" value="1"/>
</dbReference>
<dbReference type="SUPFAM" id="SSF52172">
    <property type="entry name" value="CheY-like"/>
    <property type="match status" value="1"/>
</dbReference>
<evidence type="ECO:0000313" key="7">
    <source>
        <dbReference type="Proteomes" id="UP000198418"/>
    </source>
</evidence>
<dbReference type="InterPro" id="IPR039420">
    <property type="entry name" value="WalR-like"/>
</dbReference>
<evidence type="ECO:0000256" key="2">
    <source>
        <dbReference type="PROSITE-ProRule" id="PRU00169"/>
    </source>
</evidence>
<dbReference type="GO" id="GO:0032993">
    <property type="term" value="C:protein-DNA complex"/>
    <property type="evidence" value="ECO:0007669"/>
    <property type="project" value="TreeGrafter"/>
</dbReference>
<feature type="domain" description="OmpR/PhoB-type" evidence="5">
    <location>
        <begin position="124"/>
        <end position="222"/>
    </location>
</feature>
<dbReference type="InterPro" id="IPR036388">
    <property type="entry name" value="WH-like_DNA-bd_sf"/>
</dbReference>
<keyword evidence="1 3" id="KW-0238">DNA-binding</keyword>
<dbReference type="Gene3D" id="1.10.10.10">
    <property type="entry name" value="Winged helix-like DNA-binding domain superfamily/Winged helix DNA-binding domain"/>
    <property type="match status" value="1"/>
</dbReference>
<dbReference type="GO" id="GO:0000976">
    <property type="term" value="F:transcription cis-regulatory region binding"/>
    <property type="evidence" value="ECO:0007669"/>
    <property type="project" value="TreeGrafter"/>
</dbReference>
<evidence type="ECO:0000259" key="5">
    <source>
        <dbReference type="PROSITE" id="PS51755"/>
    </source>
</evidence>